<evidence type="ECO:0000256" key="7">
    <source>
        <dbReference type="ARBA" id="ARBA00022984"/>
    </source>
</evidence>
<dbReference type="InterPro" id="IPR036968">
    <property type="entry name" value="Enolpyruvate_Tfrase_sf"/>
</dbReference>
<evidence type="ECO:0000256" key="3">
    <source>
        <dbReference type="ARBA" id="ARBA00022490"/>
    </source>
</evidence>
<evidence type="ECO:0000256" key="1">
    <source>
        <dbReference type="ARBA" id="ARBA00004496"/>
    </source>
</evidence>
<dbReference type="Proteomes" id="UP000094936">
    <property type="component" value="Unassembled WGS sequence"/>
</dbReference>
<accession>A0A1C3EMU3</accession>
<comment type="similarity">
    <text evidence="10">Belongs to the EPSP synthase family. MurA subfamily.</text>
</comment>
<organism evidence="17 18">
    <name type="scientific">Veronia pacifica</name>
    <dbReference type="NCBI Taxonomy" id="1080227"/>
    <lineage>
        <taxon>Bacteria</taxon>
        <taxon>Pseudomonadati</taxon>
        <taxon>Pseudomonadota</taxon>
        <taxon>Gammaproteobacteria</taxon>
        <taxon>Vibrionales</taxon>
        <taxon>Vibrionaceae</taxon>
        <taxon>Veronia</taxon>
    </lineage>
</organism>
<evidence type="ECO:0000256" key="2">
    <source>
        <dbReference type="ARBA" id="ARBA00004752"/>
    </source>
</evidence>
<evidence type="ECO:0000256" key="8">
    <source>
        <dbReference type="ARBA" id="ARBA00023306"/>
    </source>
</evidence>
<evidence type="ECO:0000256" key="15">
    <source>
        <dbReference type="ARBA" id="ARBA00047527"/>
    </source>
</evidence>
<feature type="domain" description="Enolpyruvate transferase" evidence="16">
    <location>
        <begin position="7"/>
        <end position="419"/>
    </location>
</feature>
<proteinExistence type="inferred from homology"/>
<keyword evidence="7" id="KW-0573">Peptidoglycan synthesis</keyword>
<evidence type="ECO:0000256" key="6">
    <source>
        <dbReference type="ARBA" id="ARBA00022960"/>
    </source>
</evidence>
<sequence length="433" mass="47702">MATLVINGGKPLSGKVTLSGNKNALLPMVCGSLLTDERVVLTNVPPISDCDKLTHYFSDFNAHIDHDRQRDTLSLLHKYNQWRHHSAMLPTGIRSTVLLMAPLLHRTGEFILDQSSKGCSLGVREIDPHLEVVRAFGCKVAYDGNICRINAPQQMNAADIWLDYQSVTATETFLMMAVLTPGISTLTNAACEPHVKYFCRYLIGMGAKISGVGTSSLIVEGISTLNGISFRVPDDHHEAATYAAMGAATGGNIEIESDIVSELPLIIRQMRKVGLNVTLNGNRIYTDVSDFRVQPSLTPETFIKVEAAPWPYFPADLLPQIISATIQSQGEVLFWNKIYEGALFWSSELVKFGVRCHLSDPHRLLLTGNNTLRPASVDSPYIIRVVLGLLIAALQIKGRSEIRNADPIARAHPDLIEKLTHLGADVEWQDIQE</sequence>
<dbReference type="GO" id="GO:0051301">
    <property type="term" value="P:cell division"/>
    <property type="evidence" value="ECO:0007669"/>
    <property type="project" value="UniProtKB-KW"/>
</dbReference>
<evidence type="ECO:0000256" key="13">
    <source>
        <dbReference type="ARBA" id="ARBA00042443"/>
    </source>
</evidence>
<keyword evidence="8" id="KW-0131">Cell cycle</keyword>
<keyword evidence="9" id="KW-0961">Cell wall biogenesis/degradation</keyword>
<comment type="subcellular location">
    <subcellularLocation>
        <location evidence="1">Cytoplasm</location>
    </subcellularLocation>
</comment>
<dbReference type="InterPro" id="IPR050068">
    <property type="entry name" value="MurA_subfamily"/>
</dbReference>
<keyword evidence="3" id="KW-0963">Cytoplasm</keyword>
<keyword evidence="6" id="KW-0133">Cell shape</keyword>
<keyword evidence="5" id="KW-0808">Transferase</keyword>
<dbReference type="SUPFAM" id="SSF55205">
    <property type="entry name" value="EPT/RTPC-like"/>
    <property type="match status" value="1"/>
</dbReference>
<dbReference type="AlphaFoldDB" id="A0A1C3EMU3"/>
<evidence type="ECO:0000313" key="17">
    <source>
        <dbReference type="EMBL" id="ODA34545.1"/>
    </source>
</evidence>
<evidence type="ECO:0000256" key="5">
    <source>
        <dbReference type="ARBA" id="ARBA00022679"/>
    </source>
</evidence>
<dbReference type="Pfam" id="PF00275">
    <property type="entry name" value="EPSP_synthase"/>
    <property type="match status" value="1"/>
</dbReference>
<protein>
    <recommendedName>
        <fullName evidence="12">UDP-N-acetylglucosamine 1-carboxyvinyltransferase</fullName>
        <ecNumber evidence="11">2.5.1.7</ecNumber>
    </recommendedName>
    <alternativeName>
        <fullName evidence="13">Enoylpyruvate transferase</fullName>
    </alternativeName>
    <alternativeName>
        <fullName evidence="14">UDP-N-acetylglucosamine enolpyruvyl transferase</fullName>
    </alternativeName>
</protein>
<dbReference type="Gene3D" id="3.65.10.10">
    <property type="entry name" value="Enolpyruvate transferase domain"/>
    <property type="match status" value="2"/>
</dbReference>
<comment type="caution">
    <text evidence="17">The sequence shown here is derived from an EMBL/GenBank/DDBJ whole genome shotgun (WGS) entry which is preliminary data.</text>
</comment>
<dbReference type="GO" id="GO:0071555">
    <property type="term" value="P:cell wall organization"/>
    <property type="evidence" value="ECO:0007669"/>
    <property type="project" value="UniProtKB-KW"/>
</dbReference>
<dbReference type="STRING" id="1080227.A8L45_06135"/>
<comment type="pathway">
    <text evidence="2">Cell wall biogenesis; peptidoglycan biosynthesis.</text>
</comment>
<dbReference type="RefSeq" id="WP_068900277.1">
    <property type="nucleotide sequence ID" value="NZ_JBHUIF010000015.1"/>
</dbReference>
<dbReference type="EMBL" id="LYBM01000007">
    <property type="protein sequence ID" value="ODA34545.1"/>
    <property type="molecule type" value="Genomic_DNA"/>
</dbReference>
<dbReference type="GO" id="GO:0005737">
    <property type="term" value="C:cytoplasm"/>
    <property type="evidence" value="ECO:0007669"/>
    <property type="project" value="UniProtKB-SubCell"/>
</dbReference>
<dbReference type="GO" id="GO:0008360">
    <property type="term" value="P:regulation of cell shape"/>
    <property type="evidence" value="ECO:0007669"/>
    <property type="project" value="UniProtKB-KW"/>
</dbReference>
<dbReference type="EC" id="2.5.1.7" evidence="11"/>
<dbReference type="PANTHER" id="PTHR43783">
    <property type="entry name" value="UDP-N-ACETYLGLUCOSAMINE 1-CARBOXYVINYLTRANSFERASE"/>
    <property type="match status" value="1"/>
</dbReference>
<evidence type="ECO:0000256" key="9">
    <source>
        <dbReference type="ARBA" id="ARBA00023316"/>
    </source>
</evidence>
<dbReference type="GO" id="GO:0008760">
    <property type="term" value="F:UDP-N-acetylglucosamine 1-carboxyvinyltransferase activity"/>
    <property type="evidence" value="ECO:0007669"/>
    <property type="project" value="UniProtKB-EC"/>
</dbReference>
<keyword evidence="4" id="KW-0132">Cell division</keyword>
<dbReference type="NCBIfam" id="NF006873">
    <property type="entry name" value="PRK09369.1"/>
    <property type="match status" value="1"/>
</dbReference>
<keyword evidence="18" id="KW-1185">Reference proteome</keyword>
<evidence type="ECO:0000256" key="14">
    <source>
        <dbReference type="ARBA" id="ARBA00042842"/>
    </source>
</evidence>
<reference evidence="17 18" key="1">
    <citation type="submission" date="2016-05" db="EMBL/GenBank/DDBJ databases">
        <title>Genomic Taxonomy of the Vibrionaceae.</title>
        <authorList>
            <person name="Gomez-Gil B."/>
            <person name="Enciso-Ibarra J."/>
        </authorList>
    </citation>
    <scope>NUCLEOTIDE SEQUENCE [LARGE SCALE GENOMIC DNA]</scope>
    <source>
        <strain evidence="17 18">CAIM 1920</strain>
    </source>
</reference>
<evidence type="ECO:0000256" key="11">
    <source>
        <dbReference type="ARBA" id="ARBA00039108"/>
    </source>
</evidence>
<dbReference type="InterPro" id="IPR001986">
    <property type="entry name" value="Enolpyruvate_Tfrase_dom"/>
</dbReference>
<dbReference type="InterPro" id="IPR013792">
    <property type="entry name" value="RNA3'P_cycl/enolpyr_Trfase_a/b"/>
</dbReference>
<evidence type="ECO:0000256" key="12">
    <source>
        <dbReference type="ARBA" id="ARBA00039754"/>
    </source>
</evidence>
<evidence type="ECO:0000256" key="10">
    <source>
        <dbReference type="ARBA" id="ARBA00038367"/>
    </source>
</evidence>
<dbReference type="PANTHER" id="PTHR43783:SF1">
    <property type="entry name" value="UDP-N-ACETYLGLUCOSAMINE 1-CARBOXYVINYLTRANSFERASE"/>
    <property type="match status" value="1"/>
</dbReference>
<dbReference type="GO" id="GO:0009252">
    <property type="term" value="P:peptidoglycan biosynthetic process"/>
    <property type="evidence" value="ECO:0007669"/>
    <property type="project" value="UniProtKB-KW"/>
</dbReference>
<comment type="catalytic activity">
    <reaction evidence="15">
        <text>phosphoenolpyruvate + UDP-N-acetyl-alpha-D-glucosamine = UDP-N-acetyl-3-O-(1-carboxyvinyl)-alpha-D-glucosamine + phosphate</text>
        <dbReference type="Rhea" id="RHEA:18681"/>
        <dbReference type="ChEBI" id="CHEBI:43474"/>
        <dbReference type="ChEBI" id="CHEBI:57705"/>
        <dbReference type="ChEBI" id="CHEBI:58702"/>
        <dbReference type="ChEBI" id="CHEBI:68483"/>
        <dbReference type="EC" id="2.5.1.7"/>
    </reaction>
</comment>
<name>A0A1C3EMU3_9GAMM</name>
<evidence type="ECO:0000256" key="4">
    <source>
        <dbReference type="ARBA" id="ARBA00022618"/>
    </source>
</evidence>
<gene>
    <name evidence="17" type="ORF">A8L45_06135</name>
</gene>
<evidence type="ECO:0000259" key="16">
    <source>
        <dbReference type="Pfam" id="PF00275"/>
    </source>
</evidence>
<evidence type="ECO:0000313" key="18">
    <source>
        <dbReference type="Proteomes" id="UP000094936"/>
    </source>
</evidence>